<accession>A0A0C7MLP4</accession>
<proteinExistence type="inferred from homology"/>
<dbReference type="AlphaFoldDB" id="A0A0C7MLP4"/>
<keyword evidence="8" id="KW-0333">Golgi apparatus</keyword>
<dbReference type="PANTHER" id="PTHR47549:SF1">
    <property type="entry name" value="GOLGI APPARATUS MEMBRANE PROTEIN TVP38"/>
    <property type="match status" value="1"/>
</dbReference>
<dbReference type="STRING" id="1245769.A0A0C7MLP4"/>
<keyword evidence="7 10" id="KW-1133">Transmembrane helix</keyword>
<protein>
    <recommendedName>
        <fullName evidence="4">Golgi apparatus membrane protein TVP38</fullName>
    </recommendedName>
    <alternativeName>
        <fullName evidence="5">Golgi apparatus membrane protein tvp38</fullName>
    </alternativeName>
</protein>
<dbReference type="GeneID" id="34684152"/>
<dbReference type="GO" id="GO:0016192">
    <property type="term" value="P:vesicle-mediated transport"/>
    <property type="evidence" value="ECO:0007669"/>
    <property type="project" value="EnsemblFungi"/>
</dbReference>
<evidence type="ECO:0000256" key="10">
    <source>
        <dbReference type="SAM" id="Phobius"/>
    </source>
</evidence>
<evidence type="ECO:0000256" key="8">
    <source>
        <dbReference type="ARBA" id="ARBA00023034"/>
    </source>
</evidence>
<dbReference type="EMBL" id="LN736360">
    <property type="protein sequence ID" value="CEP60746.1"/>
    <property type="molecule type" value="Genomic_DNA"/>
</dbReference>
<feature type="transmembrane region" description="Helical" evidence="10">
    <location>
        <begin position="266"/>
        <end position="284"/>
    </location>
</feature>
<evidence type="ECO:0000256" key="9">
    <source>
        <dbReference type="ARBA" id="ARBA00023136"/>
    </source>
</evidence>
<feature type="transmembrane region" description="Helical" evidence="10">
    <location>
        <begin position="140"/>
        <end position="167"/>
    </location>
</feature>
<evidence type="ECO:0000313" key="13">
    <source>
        <dbReference type="Proteomes" id="UP000054304"/>
    </source>
</evidence>
<comment type="function">
    <text evidence="1">Golgi membrane protein involved in vesicular trafficking and spindle migration.</text>
</comment>
<comment type="similarity">
    <text evidence="3">Belongs to the TVP38/TMEM64 family.</text>
</comment>
<name>A0A0C7MLP4_9SACH</name>
<dbReference type="GO" id="GO:0000022">
    <property type="term" value="P:mitotic spindle elongation"/>
    <property type="evidence" value="ECO:0007669"/>
    <property type="project" value="EnsemblFungi"/>
</dbReference>
<evidence type="ECO:0000256" key="4">
    <source>
        <dbReference type="ARBA" id="ARBA00013533"/>
    </source>
</evidence>
<dbReference type="OrthoDB" id="166803at2759"/>
<keyword evidence="6 10" id="KW-0812">Transmembrane</keyword>
<feature type="transmembrane region" description="Helical" evidence="10">
    <location>
        <begin position="72"/>
        <end position="91"/>
    </location>
</feature>
<dbReference type="HOGENOM" id="CLU_041954_1_1_1"/>
<evidence type="ECO:0000313" key="12">
    <source>
        <dbReference type="EMBL" id="CEP60746.1"/>
    </source>
</evidence>
<keyword evidence="9 10" id="KW-0472">Membrane</keyword>
<dbReference type="InterPro" id="IPR051076">
    <property type="entry name" value="Golgi_membrane_TVP38/TMEM64"/>
</dbReference>
<dbReference type="RefSeq" id="XP_022626987.1">
    <property type="nucleotide sequence ID" value="XM_022774939.1"/>
</dbReference>
<keyword evidence="13" id="KW-1185">Reference proteome</keyword>
<evidence type="ECO:0000256" key="1">
    <source>
        <dbReference type="ARBA" id="ARBA00002978"/>
    </source>
</evidence>
<evidence type="ECO:0000259" key="11">
    <source>
        <dbReference type="Pfam" id="PF09335"/>
    </source>
</evidence>
<dbReference type="PANTHER" id="PTHR47549">
    <property type="entry name" value="GOLGI APPARATUS MEMBRANE PROTEIN TVP38-RELATED"/>
    <property type="match status" value="1"/>
</dbReference>
<evidence type="ECO:0000256" key="3">
    <source>
        <dbReference type="ARBA" id="ARBA00008640"/>
    </source>
</evidence>
<sequence>MSGAYEARVSTNRTFSGGQPNLFNNNDTFEDLDDDFLDIYTMNPRQRLLHQVRKFRNKVFEWYRNLPLWKKIAVIVAALAQLTLSILGIIFHDKLLKTMVAASSELRSRWYTPLICISLVFLVSFPPLIGFSMLSVMVGIIYGISFTGWLTLFIGSVGGSISAFVLFKTLLRSQAERLVHANAKFEALTSILQDNDSYLMIAMIRLCPFPYSFTNGAIAGIYGVTLRNFSLGSVLTSPKLLMYLFVGSRLKRLGEDGTASSRIFDILGILATGLILVLTTWILYSRARKRYLELQRNQSIDVSFETVF</sequence>
<feature type="domain" description="VTT" evidence="11">
    <location>
        <begin position="131"/>
        <end position="248"/>
    </location>
</feature>
<reference evidence="12 13" key="1">
    <citation type="submission" date="2014-12" db="EMBL/GenBank/DDBJ databases">
        <authorList>
            <person name="Neuveglise Cecile"/>
        </authorList>
    </citation>
    <scope>NUCLEOTIDE SEQUENCE [LARGE SCALE GENOMIC DNA]</scope>
    <source>
        <strain evidence="12 13">CBS 12615</strain>
    </source>
</reference>
<dbReference type="GO" id="GO:0000139">
    <property type="term" value="C:Golgi membrane"/>
    <property type="evidence" value="ECO:0007669"/>
    <property type="project" value="UniProtKB-SubCell"/>
</dbReference>
<organism evidence="12 13">
    <name type="scientific">Lachancea lanzarotensis</name>
    <dbReference type="NCBI Taxonomy" id="1245769"/>
    <lineage>
        <taxon>Eukaryota</taxon>
        <taxon>Fungi</taxon>
        <taxon>Dikarya</taxon>
        <taxon>Ascomycota</taxon>
        <taxon>Saccharomycotina</taxon>
        <taxon>Saccharomycetes</taxon>
        <taxon>Saccharomycetales</taxon>
        <taxon>Saccharomycetaceae</taxon>
        <taxon>Lachancea</taxon>
    </lineage>
</organism>
<feature type="transmembrane region" description="Helical" evidence="10">
    <location>
        <begin position="229"/>
        <end position="246"/>
    </location>
</feature>
<evidence type="ECO:0000256" key="2">
    <source>
        <dbReference type="ARBA" id="ARBA00004653"/>
    </source>
</evidence>
<dbReference type="Proteomes" id="UP000054304">
    <property type="component" value="Unassembled WGS sequence"/>
</dbReference>
<feature type="transmembrane region" description="Helical" evidence="10">
    <location>
        <begin position="111"/>
        <end position="134"/>
    </location>
</feature>
<gene>
    <name evidence="12" type="ORF">LALA0_S01e18008g</name>
</gene>
<evidence type="ECO:0000256" key="6">
    <source>
        <dbReference type="ARBA" id="ARBA00022692"/>
    </source>
</evidence>
<dbReference type="Pfam" id="PF09335">
    <property type="entry name" value="VTT_dom"/>
    <property type="match status" value="1"/>
</dbReference>
<evidence type="ECO:0000256" key="5">
    <source>
        <dbReference type="ARBA" id="ARBA00020673"/>
    </source>
</evidence>
<dbReference type="InterPro" id="IPR032816">
    <property type="entry name" value="VTT_dom"/>
</dbReference>
<evidence type="ECO:0000256" key="7">
    <source>
        <dbReference type="ARBA" id="ARBA00022989"/>
    </source>
</evidence>
<comment type="subcellular location">
    <subcellularLocation>
        <location evidence="2">Golgi apparatus membrane</location>
        <topology evidence="2">Multi-pass membrane protein</topology>
    </subcellularLocation>
</comment>